<feature type="domain" description="HTH cro/C1-type" evidence="2">
    <location>
        <begin position="133"/>
        <end position="179"/>
    </location>
</feature>
<accession>A0ABT7GTY9</accession>
<dbReference type="Pfam" id="PF13560">
    <property type="entry name" value="HTH_31"/>
    <property type="match status" value="1"/>
</dbReference>
<proteinExistence type="predicted"/>
<evidence type="ECO:0000313" key="4">
    <source>
        <dbReference type="Proteomes" id="UP001223390"/>
    </source>
</evidence>
<organism evidence="3 4">
    <name type="scientific">Streptomyces katrae</name>
    <dbReference type="NCBI Taxonomy" id="68223"/>
    <lineage>
        <taxon>Bacteria</taxon>
        <taxon>Bacillati</taxon>
        <taxon>Actinomycetota</taxon>
        <taxon>Actinomycetes</taxon>
        <taxon>Kitasatosporales</taxon>
        <taxon>Streptomycetaceae</taxon>
        <taxon>Streptomyces</taxon>
    </lineage>
</organism>
<evidence type="ECO:0000313" key="3">
    <source>
        <dbReference type="EMBL" id="MDK9497047.1"/>
    </source>
</evidence>
<dbReference type="InterPro" id="IPR001387">
    <property type="entry name" value="Cro/C1-type_HTH"/>
</dbReference>
<gene>
    <name evidence="3" type="ORF">QEZ40_001695</name>
</gene>
<reference evidence="3 4" key="1">
    <citation type="submission" date="2023-05" db="EMBL/GenBank/DDBJ databases">
        <title>Sequencing and Assembly of Streptomyces sp. NP73.</title>
        <authorList>
            <person name="Konwar A.N."/>
            <person name="Saikia K."/>
            <person name="Thakur D."/>
        </authorList>
    </citation>
    <scope>NUCLEOTIDE SEQUENCE [LARGE SCALE GENOMIC DNA]</scope>
    <source>
        <strain evidence="3 4">NP73</strain>
    </source>
</reference>
<dbReference type="Proteomes" id="UP001223390">
    <property type="component" value="Unassembled WGS sequence"/>
</dbReference>
<dbReference type="Gene3D" id="1.10.260.40">
    <property type="entry name" value="lambda repressor-like DNA-binding domains"/>
    <property type="match status" value="1"/>
</dbReference>
<evidence type="ECO:0000256" key="1">
    <source>
        <dbReference type="SAM" id="MobiDB-lite"/>
    </source>
</evidence>
<feature type="region of interest" description="Disordered" evidence="1">
    <location>
        <begin position="284"/>
        <end position="303"/>
    </location>
</feature>
<name>A0ABT7GTY9_9ACTN</name>
<evidence type="ECO:0000259" key="2">
    <source>
        <dbReference type="PROSITE" id="PS50943"/>
    </source>
</evidence>
<sequence length="303" mass="32688">MGRTIAEELYNLAFDLLEAEYEGAQLEELLGRARALVKEADYYASAAVRDARRDGQSWDAVAKAASVSVATARVRWGETKVMRRLALRAVERATVRQAPAPVPGARSGEGRAATGRASRQLAAALSYLHQTSGMTIQQVAENTELSRSYVSRILSVERSPSWAVVCQLTHLFGGDPLELRVLWENAQGVPPAPQDFMEAAVRLNGVLRGLHLAAGCPSVQEICELSNGELEHEAVEDILAGEQVPTWERTGRFVSAVGGYPADIRPQWEAVYSSIIGACDPAAREAPAPAGAHTDDKTSLEGR</sequence>
<protein>
    <submittedName>
        <fullName evidence="3">Helix-turn-helix transcriptional regulator</fullName>
    </submittedName>
</protein>
<dbReference type="RefSeq" id="WP_285342868.1">
    <property type="nucleotide sequence ID" value="NZ_JASITI010000016.1"/>
</dbReference>
<comment type="caution">
    <text evidence="3">The sequence shown here is derived from an EMBL/GenBank/DDBJ whole genome shotgun (WGS) entry which is preliminary data.</text>
</comment>
<feature type="compositionally biased region" description="Basic and acidic residues" evidence="1">
    <location>
        <begin position="293"/>
        <end position="303"/>
    </location>
</feature>
<keyword evidence="4" id="KW-1185">Reference proteome</keyword>
<dbReference type="EMBL" id="JASITI010000016">
    <property type="protein sequence ID" value="MDK9497047.1"/>
    <property type="molecule type" value="Genomic_DNA"/>
</dbReference>
<dbReference type="SUPFAM" id="SSF47413">
    <property type="entry name" value="lambda repressor-like DNA-binding domains"/>
    <property type="match status" value="1"/>
</dbReference>
<dbReference type="InterPro" id="IPR010982">
    <property type="entry name" value="Lambda_DNA-bd_dom_sf"/>
</dbReference>
<dbReference type="PROSITE" id="PS50943">
    <property type="entry name" value="HTH_CROC1"/>
    <property type="match status" value="1"/>
</dbReference>
<dbReference type="SMART" id="SM00530">
    <property type="entry name" value="HTH_XRE"/>
    <property type="match status" value="1"/>
</dbReference>
<dbReference type="CDD" id="cd00093">
    <property type="entry name" value="HTH_XRE"/>
    <property type="match status" value="1"/>
</dbReference>